<evidence type="ECO:0000259" key="1">
    <source>
        <dbReference type="Pfam" id="PF22262"/>
    </source>
</evidence>
<evidence type="ECO:0000313" key="2">
    <source>
        <dbReference type="EMBL" id="KKL97942.1"/>
    </source>
</evidence>
<reference evidence="2" key="1">
    <citation type="journal article" date="2015" name="Nature">
        <title>Complex archaea that bridge the gap between prokaryotes and eukaryotes.</title>
        <authorList>
            <person name="Spang A."/>
            <person name="Saw J.H."/>
            <person name="Jorgensen S.L."/>
            <person name="Zaremba-Niedzwiedzka K."/>
            <person name="Martijn J."/>
            <person name="Lind A.E."/>
            <person name="van Eijk R."/>
            <person name="Schleper C."/>
            <person name="Guy L."/>
            <person name="Ettema T.J."/>
        </authorList>
    </citation>
    <scope>NUCLEOTIDE SEQUENCE</scope>
</reference>
<feature type="domain" description="DUF6950" evidence="1">
    <location>
        <begin position="1"/>
        <end position="129"/>
    </location>
</feature>
<dbReference type="AlphaFoldDB" id="A0A0F9JG33"/>
<dbReference type="EMBL" id="LAZR01018041">
    <property type="protein sequence ID" value="KKL97942.1"/>
    <property type="molecule type" value="Genomic_DNA"/>
</dbReference>
<comment type="caution">
    <text evidence="2">The sequence shown here is derived from an EMBL/GenBank/DDBJ whole genome shotgun (WGS) entry which is preliminary data.</text>
</comment>
<dbReference type="InterPro" id="IPR053802">
    <property type="entry name" value="DUF6950"/>
</dbReference>
<sequence length="130" mass="14588">MRKKDWPKRLSEYLVSVKDKEFQYGEYDCCIFSAGGIKAVNGEDLMEGIRGTYSSKKESKTVLKRLEGTLLQFLKKKLGKPVNGARGQRGDIGWYNGACGIIIGRQAVFITEDGDGFVAISKLKWAFRVK</sequence>
<accession>A0A0F9JG33</accession>
<proteinExistence type="predicted"/>
<gene>
    <name evidence="2" type="ORF">LCGC14_1829360</name>
</gene>
<organism evidence="2">
    <name type="scientific">marine sediment metagenome</name>
    <dbReference type="NCBI Taxonomy" id="412755"/>
    <lineage>
        <taxon>unclassified sequences</taxon>
        <taxon>metagenomes</taxon>
        <taxon>ecological metagenomes</taxon>
    </lineage>
</organism>
<name>A0A0F9JG33_9ZZZZ</name>
<dbReference type="Pfam" id="PF22262">
    <property type="entry name" value="DUF6950"/>
    <property type="match status" value="1"/>
</dbReference>
<protein>
    <recommendedName>
        <fullName evidence="1">DUF6950 domain-containing protein</fullName>
    </recommendedName>
</protein>